<accession>A0A9Q8ZB52</accession>
<dbReference type="OrthoDB" id="3692963at2759"/>
<dbReference type="Proteomes" id="UP001056012">
    <property type="component" value="Chromosome 3"/>
</dbReference>
<evidence type="ECO:0000256" key="1">
    <source>
        <dbReference type="SAM" id="MobiDB-lite"/>
    </source>
</evidence>
<dbReference type="AlphaFoldDB" id="A0A9Q8ZB52"/>
<keyword evidence="3" id="KW-1185">Reference proteome</keyword>
<proteinExistence type="predicted"/>
<evidence type="ECO:0000313" key="3">
    <source>
        <dbReference type="Proteomes" id="UP001056012"/>
    </source>
</evidence>
<name>A0A9Q8ZB52_CURCL</name>
<sequence length="367" mass="42154">MNLQHWLVAHRQTETAPTVPIESQEEDGQDTEALVVPRSHPANRPRPEHTSWMQENLAEVYGYASLSEMHFRITSSTVWYDFEVEDTTGRDLSPWETQQAIHSHAGTLVHGQVEDVTSDSSSGLSEYESMEDSDEDYSLYSGPEIRVNGTPSIEYGSDRIDTPSTAGESYNGHTQLMLQAPHLAHYSIEVHTVVLYQDLMSLFRHHTDTHGQTASMLANTEMELLMNRYEASLAYFEHTISTTPAYLYSGISERIKQSIVYSAYIASDRAYFPTSPFSAMPWSYLGPKTYLASRLKSQRISSDMLMVFQNKRAVLREFKDVLWGRRRYLRWVERYPEEVARAMWMLDPTFTHTRVGLIDSLVERLEE</sequence>
<evidence type="ECO:0000313" key="2">
    <source>
        <dbReference type="EMBL" id="USP77548.1"/>
    </source>
</evidence>
<reference evidence="2" key="1">
    <citation type="submission" date="2021-12" db="EMBL/GenBank/DDBJ databases">
        <title>Curvularia clavata genome.</title>
        <authorList>
            <person name="Cao Y."/>
        </authorList>
    </citation>
    <scope>NUCLEOTIDE SEQUENCE</scope>
    <source>
        <strain evidence="2">Yc1106</strain>
    </source>
</reference>
<feature type="compositionally biased region" description="Acidic residues" evidence="1">
    <location>
        <begin position="128"/>
        <end position="137"/>
    </location>
</feature>
<organism evidence="2 3">
    <name type="scientific">Curvularia clavata</name>
    <dbReference type="NCBI Taxonomy" id="95742"/>
    <lineage>
        <taxon>Eukaryota</taxon>
        <taxon>Fungi</taxon>
        <taxon>Dikarya</taxon>
        <taxon>Ascomycota</taxon>
        <taxon>Pezizomycotina</taxon>
        <taxon>Dothideomycetes</taxon>
        <taxon>Pleosporomycetidae</taxon>
        <taxon>Pleosporales</taxon>
        <taxon>Pleosporineae</taxon>
        <taxon>Pleosporaceae</taxon>
        <taxon>Curvularia</taxon>
    </lineage>
</organism>
<feature type="compositionally biased region" description="Low complexity" evidence="1">
    <location>
        <begin position="118"/>
        <end position="127"/>
    </location>
</feature>
<dbReference type="VEuPathDB" id="FungiDB:yc1106_04822"/>
<dbReference type="EMBL" id="CP089276">
    <property type="protein sequence ID" value="USP77548.1"/>
    <property type="molecule type" value="Genomic_DNA"/>
</dbReference>
<protein>
    <submittedName>
        <fullName evidence="2">Uncharacterized protein</fullName>
    </submittedName>
</protein>
<feature type="region of interest" description="Disordered" evidence="1">
    <location>
        <begin position="117"/>
        <end position="143"/>
    </location>
</feature>
<gene>
    <name evidence="2" type="ORF">yc1106_04822</name>
</gene>
<feature type="region of interest" description="Disordered" evidence="1">
    <location>
        <begin position="8"/>
        <end position="31"/>
    </location>
</feature>